<evidence type="ECO:0000259" key="1">
    <source>
        <dbReference type="Pfam" id="PF00535"/>
    </source>
</evidence>
<evidence type="ECO:0000313" key="3">
    <source>
        <dbReference type="Proteomes" id="UP001575105"/>
    </source>
</evidence>
<dbReference type="InterPro" id="IPR001173">
    <property type="entry name" value="Glyco_trans_2-like"/>
</dbReference>
<dbReference type="EC" id="2.4.-.-" evidence="2"/>
<dbReference type="PANTHER" id="PTHR43179:SF7">
    <property type="entry name" value="RHAMNOSYLTRANSFERASE WBBL"/>
    <property type="match status" value="1"/>
</dbReference>
<dbReference type="CDD" id="cd04186">
    <property type="entry name" value="GT_2_like_c"/>
    <property type="match status" value="1"/>
</dbReference>
<dbReference type="SUPFAM" id="SSF53448">
    <property type="entry name" value="Nucleotide-diphospho-sugar transferases"/>
    <property type="match status" value="1"/>
</dbReference>
<dbReference type="Proteomes" id="UP001575105">
    <property type="component" value="Unassembled WGS sequence"/>
</dbReference>
<keyword evidence="2" id="KW-0413">Isomerase</keyword>
<proteinExistence type="predicted"/>
<reference evidence="2 3" key="1">
    <citation type="submission" date="2024-08" db="EMBL/GenBank/DDBJ databases">
        <title>Whole-genome sequencing of halo(alkali)philic microorganisms from hypersaline lakes.</title>
        <authorList>
            <person name="Sorokin D.Y."/>
            <person name="Merkel A.Y."/>
            <person name="Messina E."/>
            <person name="Yakimov M."/>
        </authorList>
    </citation>
    <scope>NUCLEOTIDE SEQUENCE [LARGE SCALE GENOMIC DNA]</scope>
    <source>
        <strain evidence="2 3">AB-hyl4</strain>
    </source>
</reference>
<organism evidence="2 3">
    <name type="scientific">Natronomicrosphaera hydrolytica</name>
    <dbReference type="NCBI Taxonomy" id="3242702"/>
    <lineage>
        <taxon>Bacteria</taxon>
        <taxon>Pseudomonadati</taxon>
        <taxon>Planctomycetota</taxon>
        <taxon>Phycisphaerae</taxon>
        <taxon>Phycisphaerales</taxon>
        <taxon>Phycisphaeraceae</taxon>
        <taxon>Natronomicrosphaera</taxon>
    </lineage>
</organism>
<keyword evidence="2" id="KW-0808">Transferase</keyword>
<dbReference type="GO" id="GO:0016853">
    <property type="term" value="F:isomerase activity"/>
    <property type="evidence" value="ECO:0007669"/>
    <property type="project" value="UniProtKB-KW"/>
</dbReference>
<keyword evidence="2" id="KW-0328">Glycosyltransferase</keyword>
<name>A0ABV4U3M3_9BACT</name>
<dbReference type="GO" id="GO:0016757">
    <property type="term" value="F:glycosyltransferase activity"/>
    <property type="evidence" value="ECO:0007669"/>
    <property type="project" value="UniProtKB-KW"/>
</dbReference>
<gene>
    <name evidence="2" type="ORF">ACERK3_07815</name>
</gene>
<accession>A0ABV4U3M3</accession>
<feature type="domain" description="Glycosyltransferase 2-like" evidence="1">
    <location>
        <begin position="6"/>
        <end position="189"/>
    </location>
</feature>
<keyword evidence="3" id="KW-1185">Reference proteome</keyword>
<dbReference type="Gene3D" id="3.90.550.10">
    <property type="entry name" value="Spore Coat Polysaccharide Biosynthesis Protein SpsA, Chain A"/>
    <property type="match status" value="1"/>
</dbReference>
<dbReference type="EMBL" id="JBGUBD010000004">
    <property type="protein sequence ID" value="MFA9478201.1"/>
    <property type="molecule type" value="Genomic_DNA"/>
</dbReference>
<sequence>MTRDLSIIIISYNTRELLDACLASVYDRLGGLDAEVIVVDNASADGSADMVRERYPQARLIENQANTGFAAANNQAIEIAVGRHVLLLNSDTYVLGDVLAASVRYMDEHEQVGAMGCRVLNTDRTLQLTCSQTPGLVNLVLLTSGLWRLNRPRWLGRYQMKHWDRTDERDVDVISGCYLMVRRTVIEQVGPLDDAFFFFGEETDWCTRIRQAGWALRFAPVGEIVHYGSASAASLGHERDLLLTNGLVRYHVKHSGYVMAFAVWGLLLGFNLSRCMYWTLRSLVQRGGAARDRRDHFRGVVREYAKAWPLRHEVSG</sequence>
<comment type="caution">
    <text evidence="2">The sequence shown here is derived from an EMBL/GenBank/DDBJ whole genome shotgun (WGS) entry which is preliminary data.</text>
</comment>
<evidence type="ECO:0000313" key="2">
    <source>
        <dbReference type="EMBL" id="MFA9478201.1"/>
    </source>
</evidence>
<dbReference type="InterPro" id="IPR029044">
    <property type="entry name" value="Nucleotide-diphossugar_trans"/>
</dbReference>
<dbReference type="PANTHER" id="PTHR43179">
    <property type="entry name" value="RHAMNOSYLTRANSFERASE WBBL"/>
    <property type="match status" value="1"/>
</dbReference>
<dbReference type="RefSeq" id="WP_425345296.1">
    <property type="nucleotide sequence ID" value="NZ_JBGUBD010000004.1"/>
</dbReference>
<dbReference type="Pfam" id="PF00535">
    <property type="entry name" value="Glycos_transf_2"/>
    <property type="match status" value="1"/>
</dbReference>
<protein>
    <submittedName>
        <fullName evidence="2">Glycosyltransferase family 2 protein</fullName>
        <ecNumber evidence="2">2.4.-.-</ecNumber>
    </submittedName>
</protein>